<feature type="signal peptide" evidence="2">
    <location>
        <begin position="1"/>
        <end position="19"/>
    </location>
</feature>
<dbReference type="InterPro" id="IPR056303">
    <property type="entry name" value="AMIN-like"/>
</dbReference>
<evidence type="ECO:0000256" key="1">
    <source>
        <dbReference type="SAM" id="MobiDB-lite"/>
    </source>
</evidence>
<accession>A0A8J7KET8</accession>
<protein>
    <recommendedName>
        <fullName evidence="3">AMIN-like domain-containing protein</fullName>
    </recommendedName>
</protein>
<evidence type="ECO:0000313" key="4">
    <source>
        <dbReference type="EMBL" id="MBG6135360.1"/>
    </source>
</evidence>
<organism evidence="4 5">
    <name type="scientific">Longispora fulva</name>
    <dbReference type="NCBI Taxonomy" id="619741"/>
    <lineage>
        <taxon>Bacteria</taxon>
        <taxon>Bacillati</taxon>
        <taxon>Actinomycetota</taxon>
        <taxon>Actinomycetes</taxon>
        <taxon>Micromonosporales</taxon>
        <taxon>Micromonosporaceae</taxon>
        <taxon>Longispora</taxon>
    </lineage>
</organism>
<keyword evidence="2" id="KW-0732">Signal</keyword>
<feature type="domain" description="AMIN-like" evidence="3">
    <location>
        <begin position="92"/>
        <end position="218"/>
    </location>
</feature>
<feature type="chain" id="PRO_5039036000" description="AMIN-like domain-containing protein" evidence="2">
    <location>
        <begin position="20"/>
        <end position="219"/>
    </location>
</feature>
<comment type="caution">
    <text evidence="4">The sequence shown here is derived from an EMBL/GenBank/DDBJ whole genome shotgun (WGS) entry which is preliminary data.</text>
</comment>
<proteinExistence type="predicted"/>
<dbReference type="AlphaFoldDB" id="A0A8J7KET8"/>
<dbReference type="RefSeq" id="WP_197002474.1">
    <property type="nucleotide sequence ID" value="NZ_BONS01000003.1"/>
</dbReference>
<dbReference type="EMBL" id="JADOUF010000001">
    <property type="protein sequence ID" value="MBG6135360.1"/>
    <property type="molecule type" value="Genomic_DNA"/>
</dbReference>
<name>A0A8J7KET8_9ACTN</name>
<feature type="compositionally biased region" description="Low complexity" evidence="1">
    <location>
        <begin position="30"/>
        <end position="42"/>
    </location>
</feature>
<evidence type="ECO:0000256" key="2">
    <source>
        <dbReference type="SAM" id="SignalP"/>
    </source>
</evidence>
<sequence length="219" mass="22812">MNRRGTVLAVCLVMMVALSGCSRSEPRSAPPSSAGPSTTRTPTPTPPVNTPTAEGPSEAYRSYTTKCDWMWPGGGAACTVAHQNPVPPLSGVTSIAAGQHSGFNRLTFVFDHAVPGYDVRFVRELLDGGRGVPIPLEGAGGVLQIRFDGARANAVTAQPPGTVGLSRIRSFAKGEDFEGIVRYGVGLNGPVGADEHVRVRVAEGQRADGGYVVVVDVEG</sequence>
<keyword evidence="5" id="KW-1185">Reference proteome</keyword>
<dbReference type="Proteomes" id="UP000622552">
    <property type="component" value="Unassembled WGS sequence"/>
</dbReference>
<dbReference type="Pfam" id="PF24837">
    <property type="entry name" value="AMIN-like"/>
    <property type="match status" value="1"/>
</dbReference>
<evidence type="ECO:0000313" key="5">
    <source>
        <dbReference type="Proteomes" id="UP000622552"/>
    </source>
</evidence>
<gene>
    <name evidence="4" type="ORF">IW245_001554</name>
</gene>
<reference evidence="4" key="1">
    <citation type="submission" date="2020-11" db="EMBL/GenBank/DDBJ databases">
        <title>Sequencing the genomes of 1000 actinobacteria strains.</title>
        <authorList>
            <person name="Klenk H.-P."/>
        </authorList>
    </citation>
    <scope>NUCLEOTIDE SEQUENCE</scope>
    <source>
        <strain evidence="4">DSM 45356</strain>
    </source>
</reference>
<feature type="region of interest" description="Disordered" evidence="1">
    <location>
        <begin position="22"/>
        <end position="59"/>
    </location>
</feature>
<evidence type="ECO:0000259" key="3">
    <source>
        <dbReference type="Pfam" id="PF24837"/>
    </source>
</evidence>
<dbReference type="PROSITE" id="PS51257">
    <property type="entry name" value="PROKAR_LIPOPROTEIN"/>
    <property type="match status" value="1"/>
</dbReference>